<reference evidence="2" key="1">
    <citation type="journal article" date="2019" name="Int. J. Syst. Evol. Microbiol.">
        <title>The Global Catalogue of Microorganisms (GCM) 10K type strain sequencing project: providing services to taxonomists for standard genome sequencing and annotation.</title>
        <authorList>
            <consortium name="The Broad Institute Genomics Platform"/>
            <consortium name="The Broad Institute Genome Sequencing Center for Infectious Disease"/>
            <person name="Wu L."/>
            <person name="Ma J."/>
        </authorList>
    </citation>
    <scope>NUCLEOTIDE SEQUENCE [LARGE SCALE GENOMIC DNA]</scope>
    <source>
        <strain evidence="2">KCTC 42808</strain>
    </source>
</reference>
<protein>
    <submittedName>
        <fullName evidence="1">WG repeat-containing protein</fullName>
    </submittedName>
</protein>
<dbReference type="PROSITE" id="PS51257">
    <property type="entry name" value="PROKAR_LIPOPROTEIN"/>
    <property type="match status" value="1"/>
</dbReference>
<dbReference type="SUPFAM" id="SSF69360">
    <property type="entry name" value="Cell wall binding repeat"/>
    <property type="match status" value="1"/>
</dbReference>
<organism evidence="1 2">
    <name type="scientific">Lacinutrix gracilariae</name>
    <dbReference type="NCBI Taxonomy" id="1747198"/>
    <lineage>
        <taxon>Bacteria</taxon>
        <taxon>Pseudomonadati</taxon>
        <taxon>Bacteroidota</taxon>
        <taxon>Flavobacteriia</taxon>
        <taxon>Flavobacteriales</taxon>
        <taxon>Flavobacteriaceae</taxon>
        <taxon>Lacinutrix</taxon>
    </lineage>
</organism>
<dbReference type="Pfam" id="PF14903">
    <property type="entry name" value="WG_beta_rep"/>
    <property type="match status" value="7"/>
</dbReference>
<name>A0ABW5JYL2_9FLAO</name>
<accession>A0ABW5JYL2</accession>
<evidence type="ECO:0000313" key="1">
    <source>
        <dbReference type="EMBL" id="MFD2541050.1"/>
    </source>
</evidence>
<dbReference type="Proteomes" id="UP001597467">
    <property type="component" value="Unassembled WGS sequence"/>
</dbReference>
<dbReference type="RefSeq" id="WP_379900355.1">
    <property type="nucleotide sequence ID" value="NZ_JBHULM010000002.1"/>
</dbReference>
<dbReference type="PANTHER" id="PTHR37841:SF1">
    <property type="entry name" value="DUF3298 DOMAIN-CONTAINING PROTEIN"/>
    <property type="match status" value="1"/>
</dbReference>
<keyword evidence="2" id="KW-1185">Reference proteome</keyword>
<evidence type="ECO:0000313" key="2">
    <source>
        <dbReference type="Proteomes" id="UP001597467"/>
    </source>
</evidence>
<dbReference type="EMBL" id="JBHULM010000002">
    <property type="protein sequence ID" value="MFD2541050.1"/>
    <property type="molecule type" value="Genomic_DNA"/>
</dbReference>
<comment type="caution">
    <text evidence="1">The sequence shown here is derived from an EMBL/GenBank/DDBJ whole genome shotgun (WGS) entry which is preliminary data.</text>
</comment>
<sequence length="592" mass="68493">MRTFINILIILLLVISCKPNKAELNSAESQTYKRISGNKTWGFVNQNGDTIIPLNKYKFLNPIDEEGMILGENNGKRGYINITQDTLIPFKYDDLSVFSNGLAPAELNGKHGFIDRKGKVVIPFEYENESHFYKCGLARVRKNNKYGFIDKTGKVIVPIEFEKVRDNKADELVCAMKNGKWAFFSCDGKRLTDFEYDKITEVSYNDRTNTYFKKGLCRVEKNGQLGYINSNFETIVPFGKFDIAEPYQNNLAIVSKNGKYGIIDSLGTLIIPLKYDLIEHPAIYSNIFAEFLTNDSGKFGLLDSNGDILLENKYKEIIWDRLKRGENQQKYYIYKENEKFGAINTKGEIIIPFEYEQLSNFKYQDFTIAKKNGKFGVINSFAETIIPFEYNSITCNERKQWCKLLILEKDGNVGLADLKGQLKTQSIYQEISPCFYDETNRFIVKKSNLFGIIDIDENIIIPIEYNEISNWVEYGPDEHFVTKNKKKGLISREGKTVIPPIYDEILVDNSKLIKVKKNSLFGTINWKNEIVNPIEYEQILWEWPYLTNKELDTIYLKKNGKYFSTDTKGKVLEQKVSAKVIDKKFSYILNYR</sequence>
<dbReference type="InterPro" id="IPR032774">
    <property type="entry name" value="WG_beta_rep"/>
</dbReference>
<gene>
    <name evidence="1" type="ORF">ACFSSB_01855</name>
</gene>
<dbReference type="PANTHER" id="PTHR37841">
    <property type="entry name" value="GLR2918 PROTEIN"/>
    <property type="match status" value="1"/>
</dbReference>
<proteinExistence type="predicted"/>